<dbReference type="Proteomes" id="UP000604825">
    <property type="component" value="Unassembled WGS sequence"/>
</dbReference>
<dbReference type="PANTHER" id="PTHR43572:SF44">
    <property type="entry name" value="OS02G0464900 PROTEIN"/>
    <property type="match status" value="1"/>
</dbReference>
<dbReference type="Pfam" id="PF23569">
    <property type="entry name" value="NBD_SMAX1"/>
    <property type="match status" value="1"/>
</dbReference>
<reference evidence="6" key="1">
    <citation type="submission" date="2020-10" db="EMBL/GenBank/DDBJ databases">
        <authorList>
            <person name="Han B."/>
            <person name="Lu T."/>
            <person name="Zhao Q."/>
            <person name="Huang X."/>
            <person name="Zhao Y."/>
        </authorList>
    </citation>
    <scope>NUCLEOTIDE SEQUENCE</scope>
</reference>
<dbReference type="InterPro" id="IPR036628">
    <property type="entry name" value="Clp_N_dom_sf"/>
</dbReference>
<feature type="compositionally biased region" description="Low complexity" evidence="4">
    <location>
        <begin position="598"/>
        <end position="610"/>
    </location>
</feature>
<evidence type="ECO:0000256" key="2">
    <source>
        <dbReference type="ARBA" id="ARBA00022737"/>
    </source>
</evidence>
<dbReference type="OrthoDB" id="1872342at2759"/>
<feature type="compositionally biased region" description="Basic and acidic residues" evidence="4">
    <location>
        <begin position="689"/>
        <end position="705"/>
    </location>
</feature>
<feature type="region of interest" description="Disordered" evidence="4">
    <location>
        <begin position="590"/>
        <end position="612"/>
    </location>
</feature>
<accession>A0A811Q1H7</accession>
<dbReference type="Gene3D" id="1.10.1780.10">
    <property type="entry name" value="Clp, N-terminal domain"/>
    <property type="match status" value="1"/>
</dbReference>
<sequence length="758" mass="80540">MRAGAYTVHQSLSAEAAAVLKLSLGLARRRGHAQVTPLHVAYTLLGVSEPSSSPRLFTTTTSAGASTPAYGLLMRSCARSRSQSQTHPAAQCRALELCFNVALNRLPTGNAGLGMGSSPSTSFAASLLQQPSPTLSNALVAALKRAQANQRRGCVELQSQPCASPPGPQPQSTTKVEQQPPMLTIKVELDQLIISILDDPSVSRVMREAGFSSAAVKTNLEEESAAMLLGLGSHHGSSTPSSSSHAPPAAAVVVPPHFFQLEPYGGFPAHASASGALWAAPSLESEPPCKAEDVRAILEVMLTRRQGRRRANPVVVGDSASVAEASVAELMRRMERGDVPDELRGARVLRLHLSHVHVRLMTRADVDAWAADLRRSVGAATGTDNTGAGLVIYVGDMRWAVDSSNDDARGFSPAAHLAAELARLLGELRLRAASHGHGGRAWLVAAASYGTFMRCQRSSLEVTWDLQPVSVPAGAGGGLDLELGPRAATASPADGKAAHPAQFPLLDLAPKQDQEDGVPMPTLCAECAKYYENEASVVRAKAAGTNLALTFFPGWPQADEPQTSHKDDLMELKRKWSRLCQLRVHSQSQWNQPTRPCNANATTSSNSNSNPGLCLSFEEAPTFHGRSRIKHQDVMTTLSLLLDSVETSDEVHRHESEALLEARTAAAKPSDMNSVPWLSTCELPPPSGDLKRKAESVRMPSESKRWMGGGGGLNLNLRADDDEDDGGAGSSEDEFVPSDLTNDGEVPSGDVTDDSIDI</sequence>
<proteinExistence type="inferred from homology"/>
<evidence type="ECO:0000256" key="4">
    <source>
        <dbReference type="SAM" id="MobiDB-lite"/>
    </source>
</evidence>
<evidence type="ECO:0000259" key="5">
    <source>
        <dbReference type="PROSITE" id="PS51903"/>
    </source>
</evidence>
<gene>
    <name evidence="6" type="ORF">NCGR_LOCUS34796</name>
</gene>
<dbReference type="AlphaFoldDB" id="A0A811Q1H7"/>
<feature type="domain" description="Clp R" evidence="5">
    <location>
        <begin position="8"/>
        <end position="226"/>
    </location>
</feature>
<dbReference type="InterPro" id="IPR058680">
    <property type="entry name" value="NBD_SMAX1-like"/>
</dbReference>
<comment type="caution">
    <text evidence="6">The sequence shown here is derived from an EMBL/GenBank/DDBJ whole genome shotgun (WGS) entry which is preliminary data.</text>
</comment>
<evidence type="ECO:0000256" key="3">
    <source>
        <dbReference type="PROSITE-ProRule" id="PRU01251"/>
    </source>
</evidence>
<feature type="region of interest" description="Disordered" evidence="4">
    <location>
        <begin position="683"/>
        <end position="758"/>
    </location>
</feature>
<protein>
    <recommendedName>
        <fullName evidence="5">Clp R domain-containing protein</fullName>
    </recommendedName>
</protein>
<dbReference type="InterPro" id="IPR004176">
    <property type="entry name" value="Clp_R_N"/>
</dbReference>
<feature type="region of interest" description="Disordered" evidence="4">
    <location>
        <begin position="158"/>
        <end position="178"/>
    </location>
</feature>
<feature type="compositionally biased region" description="Acidic residues" evidence="4">
    <location>
        <begin position="720"/>
        <end position="736"/>
    </location>
</feature>
<evidence type="ECO:0000313" key="7">
    <source>
        <dbReference type="Proteomes" id="UP000604825"/>
    </source>
</evidence>
<name>A0A811Q1H7_9POAL</name>
<organism evidence="6 7">
    <name type="scientific">Miscanthus lutarioriparius</name>
    <dbReference type="NCBI Taxonomy" id="422564"/>
    <lineage>
        <taxon>Eukaryota</taxon>
        <taxon>Viridiplantae</taxon>
        <taxon>Streptophyta</taxon>
        <taxon>Embryophyta</taxon>
        <taxon>Tracheophyta</taxon>
        <taxon>Spermatophyta</taxon>
        <taxon>Magnoliopsida</taxon>
        <taxon>Liliopsida</taxon>
        <taxon>Poales</taxon>
        <taxon>Poaceae</taxon>
        <taxon>PACMAD clade</taxon>
        <taxon>Panicoideae</taxon>
        <taxon>Andropogonodae</taxon>
        <taxon>Andropogoneae</taxon>
        <taxon>Saccharinae</taxon>
        <taxon>Miscanthus</taxon>
    </lineage>
</organism>
<evidence type="ECO:0000313" key="6">
    <source>
        <dbReference type="EMBL" id="CAD6251029.1"/>
    </source>
</evidence>
<dbReference type="PANTHER" id="PTHR43572">
    <property type="entry name" value="CHAPERONE PROTEIN CLPD, CHLOROPLASTIC"/>
    <property type="match status" value="1"/>
</dbReference>
<dbReference type="PROSITE" id="PS51903">
    <property type="entry name" value="CLP_R"/>
    <property type="match status" value="1"/>
</dbReference>
<keyword evidence="2 3" id="KW-0677">Repeat</keyword>
<dbReference type="InterPro" id="IPR051650">
    <property type="entry name" value="SL_signaling_regulator"/>
</dbReference>
<dbReference type="EMBL" id="CAJGYO010000008">
    <property type="protein sequence ID" value="CAD6251029.1"/>
    <property type="molecule type" value="Genomic_DNA"/>
</dbReference>
<evidence type="ECO:0000256" key="1">
    <source>
        <dbReference type="ARBA" id="ARBA00008675"/>
    </source>
</evidence>
<keyword evidence="7" id="KW-1185">Reference proteome</keyword>
<comment type="similarity">
    <text evidence="1">Belongs to the ClpA/ClpB family.</text>
</comment>